<comment type="caution">
    <text evidence="3">The sequence shown here is derived from an EMBL/GenBank/DDBJ whole genome shotgun (WGS) entry which is preliminary data.</text>
</comment>
<reference evidence="3" key="2">
    <citation type="journal article" date="2021" name="Microbiome">
        <title>Successional dynamics and alternative stable states in a saline activated sludge microbial community over 9 years.</title>
        <authorList>
            <person name="Wang Y."/>
            <person name="Ye J."/>
            <person name="Ju F."/>
            <person name="Liu L."/>
            <person name="Boyd J.A."/>
            <person name="Deng Y."/>
            <person name="Parks D.H."/>
            <person name="Jiang X."/>
            <person name="Yin X."/>
            <person name="Woodcroft B.J."/>
            <person name="Tyson G.W."/>
            <person name="Hugenholtz P."/>
            <person name="Polz M.F."/>
            <person name="Zhang T."/>
        </authorList>
    </citation>
    <scope>NUCLEOTIDE SEQUENCE</scope>
    <source>
        <strain evidence="3">HKST-UBA03</strain>
    </source>
</reference>
<sequence>PRTLVINQKSQQAHICVGLRTLGRDDERRYSLDVLDAVLGNGMSSRLFKKIRDELGLAYYVGSSNWELEDNGVWYLRAGVDVNRTKDAVEALIGELKLLLSGEIEKKEFEKAKAYVKGRTLLGVETTDALAGWYGFQVLLEKEIDSPQEYCDKIDAVSMEDLVATAGTVVKNDRLNAAILGPFDDSKELEKLITLD</sequence>
<dbReference type="AlphaFoldDB" id="A0A955LKZ3"/>
<dbReference type="Pfam" id="PF05193">
    <property type="entry name" value="Peptidase_M16_C"/>
    <property type="match status" value="1"/>
</dbReference>
<dbReference type="InterPro" id="IPR007863">
    <property type="entry name" value="Peptidase_M16_C"/>
</dbReference>
<dbReference type="SUPFAM" id="SSF63411">
    <property type="entry name" value="LuxS/MPP-like metallohydrolase"/>
    <property type="match status" value="1"/>
</dbReference>
<dbReference type="InterPro" id="IPR011249">
    <property type="entry name" value="Metalloenz_LuxS/M16"/>
</dbReference>
<reference evidence="3" key="1">
    <citation type="submission" date="2020-04" db="EMBL/GenBank/DDBJ databases">
        <authorList>
            <person name="Zhang T."/>
        </authorList>
    </citation>
    <scope>NUCLEOTIDE SEQUENCE</scope>
    <source>
        <strain evidence="3">HKST-UBA03</strain>
    </source>
</reference>
<feature type="non-terminal residue" evidence="3">
    <location>
        <position position="1"/>
    </location>
</feature>
<dbReference type="InterPro" id="IPR050361">
    <property type="entry name" value="MPP/UQCRC_Complex"/>
</dbReference>
<dbReference type="Gene3D" id="3.30.830.10">
    <property type="entry name" value="Metalloenzyme, LuxS/M16 peptidase-like"/>
    <property type="match status" value="1"/>
</dbReference>
<evidence type="ECO:0000313" key="4">
    <source>
        <dbReference type="Proteomes" id="UP000751518"/>
    </source>
</evidence>
<feature type="domain" description="Peptidase M16 C-terminal" evidence="2">
    <location>
        <begin position="3"/>
        <end position="114"/>
    </location>
</feature>
<protein>
    <submittedName>
        <fullName evidence="3">Insulinase family protein</fullName>
    </submittedName>
</protein>
<dbReference type="GO" id="GO:0046872">
    <property type="term" value="F:metal ion binding"/>
    <property type="evidence" value="ECO:0007669"/>
    <property type="project" value="InterPro"/>
</dbReference>
<name>A0A955LKZ3_UNCKA</name>
<dbReference type="PANTHER" id="PTHR11851">
    <property type="entry name" value="METALLOPROTEASE"/>
    <property type="match status" value="1"/>
</dbReference>
<gene>
    <name evidence="3" type="ORF">KC614_04530</name>
</gene>
<comment type="similarity">
    <text evidence="1">Belongs to the peptidase M16 family.</text>
</comment>
<organism evidence="3 4">
    <name type="scientific">candidate division WWE3 bacterium</name>
    <dbReference type="NCBI Taxonomy" id="2053526"/>
    <lineage>
        <taxon>Bacteria</taxon>
        <taxon>Katanobacteria</taxon>
    </lineage>
</organism>
<dbReference type="PANTHER" id="PTHR11851:SF49">
    <property type="entry name" value="MITOCHONDRIAL-PROCESSING PEPTIDASE SUBUNIT ALPHA"/>
    <property type="match status" value="1"/>
</dbReference>
<evidence type="ECO:0000259" key="2">
    <source>
        <dbReference type="Pfam" id="PF05193"/>
    </source>
</evidence>
<evidence type="ECO:0000256" key="1">
    <source>
        <dbReference type="ARBA" id="ARBA00007261"/>
    </source>
</evidence>
<accession>A0A955LKZ3</accession>
<proteinExistence type="inferred from homology"/>
<evidence type="ECO:0000313" key="3">
    <source>
        <dbReference type="EMBL" id="MCA9392430.1"/>
    </source>
</evidence>
<dbReference type="Proteomes" id="UP000751518">
    <property type="component" value="Unassembled WGS sequence"/>
</dbReference>
<dbReference type="EMBL" id="JAGQKZ010000053">
    <property type="protein sequence ID" value="MCA9392430.1"/>
    <property type="molecule type" value="Genomic_DNA"/>
</dbReference>